<keyword evidence="2 7" id="KW-1003">Cell membrane</keyword>
<dbReference type="GO" id="GO:0005886">
    <property type="term" value="C:plasma membrane"/>
    <property type="evidence" value="ECO:0007669"/>
    <property type="project" value="UniProtKB-SubCell"/>
</dbReference>
<comment type="catalytic activity">
    <reaction evidence="7">
        <text>L-cysteinyl-[prolipoprotein] + a 1,2-diacyl-sn-glycero-3-phospho-(1'-sn-glycerol) = an S-1,2-diacyl-sn-glyceryl-L-cysteinyl-[prolipoprotein] + sn-glycerol 1-phosphate + H(+)</text>
        <dbReference type="Rhea" id="RHEA:56712"/>
        <dbReference type="Rhea" id="RHEA-COMP:14679"/>
        <dbReference type="Rhea" id="RHEA-COMP:14680"/>
        <dbReference type="ChEBI" id="CHEBI:15378"/>
        <dbReference type="ChEBI" id="CHEBI:29950"/>
        <dbReference type="ChEBI" id="CHEBI:57685"/>
        <dbReference type="ChEBI" id="CHEBI:64716"/>
        <dbReference type="ChEBI" id="CHEBI:140658"/>
        <dbReference type="EC" id="2.5.1.145"/>
    </reaction>
</comment>
<feature type="binding site" evidence="7">
    <location>
        <position position="155"/>
    </location>
    <ligand>
        <name>a 1,2-diacyl-sn-glycero-3-phospho-(1'-sn-glycerol)</name>
        <dbReference type="ChEBI" id="CHEBI:64716"/>
    </ligand>
</feature>
<evidence type="ECO:0000313" key="8">
    <source>
        <dbReference type="EMBL" id="GGG00446.1"/>
    </source>
</evidence>
<keyword evidence="4 7" id="KW-0812">Transmembrane</keyword>
<dbReference type="EMBL" id="BMJS01000019">
    <property type="protein sequence ID" value="GGG00446.1"/>
    <property type="molecule type" value="Genomic_DNA"/>
</dbReference>
<keyword evidence="3 7" id="KW-0808">Transferase</keyword>
<evidence type="ECO:0000313" key="9">
    <source>
        <dbReference type="Proteomes" id="UP000636949"/>
    </source>
</evidence>
<reference evidence="8" key="2">
    <citation type="submission" date="2020-09" db="EMBL/GenBank/DDBJ databases">
        <authorList>
            <person name="Sun Q."/>
            <person name="Zhou Y."/>
        </authorList>
    </citation>
    <scope>NUCLEOTIDE SEQUENCE</scope>
    <source>
        <strain evidence="8">CGMCC 1.15758</strain>
    </source>
</reference>
<dbReference type="PANTHER" id="PTHR30589:SF0">
    <property type="entry name" value="PHOSPHATIDYLGLYCEROL--PROLIPOPROTEIN DIACYLGLYCERYL TRANSFERASE"/>
    <property type="match status" value="1"/>
</dbReference>
<feature type="transmembrane region" description="Helical" evidence="7">
    <location>
        <begin position="136"/>
        <end position="156"/>
    </location>
</feature>
<dbReference type="GO" id="GO:0008961">
    <property type="term" value="F:phosphatidylglycerol-prolipoprotein diacylglyceryl transferase activity"/>
    <property type="evidence" value="ECO:0007669"/>
    <property type="project" value="UniProtKB-UniRule"/>
</dbReference>
<evidence type="ECO:0000256" key="3">
    <source>
        <dbReference type="ARBA" id="ARBA00022679"/>
    </source>
</evidence>
<feature type="transmembrane region" description="Helical" evidence="7">
    <location>
        <begin position="35"/>
        <end position="52"/>
    </location>
</feature>
<dbReference type="AlphaFoldDB" id="A0A8J3E9L2"/>
<keyword evidence="9" id="KW-1185">Reference proteome</keyword>
<evidence type="ECO:0000256" key="5">
    <source>
        <dbReference type="ARBA" id="ARBA00022989"/>
    </source>
</evidence>
<sequence>MSAVYNAYTFDLSIRQMLIYPNIDPVALSLGPIKVHWYGIMYLVGFAGAWFLSSLRCKKPYSPITKAQVSDMIFYAALGVILGGRIGYMLFYDFSNFIHAPWIIFKVWDGGMAFHGGLIGVILAISLFCRKYKCNVFDILDFIAPMVPIGLGAGRLGNFINGELWGRVTDSSIGIVFPNGGPLPRYPSQLLEFALEGVVLFLILWFISRKQRPRLFVSANFLLWYGLFRFIAEFFRQPDPQMGYMLFNWMTMGQLLSTPMIVVGLIILLYITTQKTQDKVKDNNAAVS</sequence>
<evidence type="ECO:0000256" key="7">
    <source>
        <dbReference type="HAMAP-Rule" id="MF_01147"/>
    </source>
</evidence>
<protein>
    <recommendedName>
        <fullName evidence="7">Phosphatidylglycerol--prolipoprotein diacylglyceryl transferase</fullName>
        <ecNumber evidence="7">2.5.1.145</ecNumber>
    </recommendedName>
</protein>
<dbReference type="Proteomes" id="UP000636949">
    <property type="component" value="Unassembled WGS sequence"/>
</dbReference>
<comment type="pathway">
    <text evidence="7">Protein modification; lipoprotein biosynthesis (diacylglyceryl transfer).</text>
</comment>
<dbReference type="EC" id="2.5.1.145" evidence="7"/>
<evidence type="ECO:0000256" key="4">
    <source>
        <dbReference type="ARBA" id="ARBA00022692"/>
    </source>
</evidence>
<comment type="function">
    <text evidence="7">Catalyzes the transfer of the diacylglyceryl group from phosphatidylglycerol to the sulfhydryl group of the N-terminal cysteine of a prolipoprotein, the first step in the formation of mature lipoproteins.</text>
</comment>
<feature type="transmembrane region" description="Helical" evidence="7">
    <location>
        <begin position="252"/>
        <end position="271"/>
    </location>
</feature>
<feature type="transmembrane region" description="Helical" evidence="7">
    <location>
        <begin position="215"/>
        <end position="232"/>
    </location>
</feature>
<dbReference type="InterPro" id="IPR001640">
    <property type="entry name" value="Lgt"/>
</dbReference>
<proteinExistence type="inferred from homology"/>
<organism evidence="8 9">
    <name type="scientific">Cysteiniphilum litorale</name>
    <dbReference type="NCBI Taxonomy" id="2056700"/>
    <lineage>
        <taxon>Bacteria</taxon>
        <taxon>Pseudomonadati</taxon>
        <taxon>Pseudomonadota</taxon>
        <taxon>Gammaproteobacteria</taxon>
        <taxon>Thiotrichales</taxon>
        <taxon>Fastidiosibacteraceae</taxon>
        <taxon>Cysteiniphilum</taxon>
    </lineage>
</organism>
<name>A0A8J3E9L2_9GAMM</name>
<feature type="transmembrane region" description="Helical" evidence="7">
    <location>
        <begin position="190"/>
        <end position="208"/>
    </location>
</feature>
<dbReference type="PROSITE" id="PS01311">
    <property type="entry name" value="LGT"/>
    <property type="match status" value="1"/>
</dbReference>
<dbReference type="HAMAP" id="MF_01147">
    <property type="entry name" value="Lgt"/>
    <property type="match status" value="1"/>
</dbReference>
<feature type="transmembrane region" description="Helical" evidence="7">
    <location>
        <begin position="112"/>
        <end position="129"/>
    </location>
</feature>
<comment type="similarity">
    <text evidence="1 7">Belongs to the Lgt family.</text>
</comment>
<comment type="subcellular location">
    <subcellularLocation>
        <location evidence="7">Cell membrane</location>
        <topology evidence="7">Multi-pass membrane protein</topology>
    </subcellularLocation>
</comment>
<feature type="transmembrane region" description="Helical" evidence="7">
    <location>
        <begin position="73"/>
        <end position="92"/>
    </location>
</feature>
<keyword evidence="6 7" id="KW-0472">Membrane</keyword>
<gene>
    <name evidence="7 8" type="primary">lgt</name>
    <name evidence="8" type="ORF">GCM10010995_17210</name>
</gene>
<evidence type="ECO:0000256" key="2">
    <source>
        <dbReference type="ARBA" id="ARBA00022475"/>
    </source>
</evidence>
<dbReference type="Pfam" id="PF01790">
    <property type="entry name" value="LGT"/>
    <property type="match status" value="1"/>
</dbReference>
<accession>A0A8J3E9L2</accession>
<dbReference type="NCBIfam" id="TIGR00544">
    <property type="entry name" value="lgt"/>
    <property type="match status" value="1"/>
</dbReference>
<dbReference type="GO" id="GO:0042158">
    <property type="term" value="P:lipoprotein biosynthetic process"/>
    <property type="evidence" value="ECO:0007669"/>
    <property type="project" value="UniProtKB-UniRule"/>
</dbReference>
<evidence type="ECO:0000256" key="6">
    <source>
        <dbReference type="ARBA" id="ARBA00023136"/>
    </source>
</evidence>
<dbReference type="UniPathway" id="UPA00664"/>
<dbReference type="PANTHER" id="PTHR30589">
    <property type="entry name" value="PROLIPOPROTEIN DIACYLGLYCERYL TRANSFERASE"/>
    <property type="match status" value="1"/>
</dbReference>
<evidence type="ECO:0000256" key="1">
    <source>
        <dbReference type="ARBA" id="ARBA00007150"/>
    </source>
</evidence>
<keyword evidence="5 7" id="KW-1133">Transmembrane helix</keyword>
<reference evidence="8" key="1">
    <citation type="journal article" date="2014" name="Int. J. Syst. Evol. Microbiol.">
        <title>Complete genome sequence of Corynebacterium casei LMG S-19264T (=DSM 44701T), isolated from a smear-ripened cheese.</title>
        <authorList>
            <consortium name="US DOE Joint Genome Institute (JGI-PGF)"/>
            <person name="Walter F."/>
            <person name="Albersmeier A."/>
            <person name="Kalinowski J."/>
            <person name="Ruckert C."/>
        </authorList>
    </citation>
    <scope>NUCLEOTIDE SEQUENCE</scope>
    <source>
        <strain evidence="8">CGMCC 1.15758</strain>
    </source>
</reference>
<comment type="caution">
    <text evidence="8">The sequence shown here is derived from an EMBL/GenBank/DDBJ whole genome shotgun (WGS) entry which is preliminary data.</text>
</comment>